<gene>
    <name evidence="1" type="ORF">MEUPH1_LOCUS6249</name>
</gene>
<evidence type="ECO:0000313" key="2">
    <source>
        <dbReference type="Proteomes" id="UP001160148"/>
    </source>
</evidence>
<comment type="caution">
    <text evidence="1">The sequence shown here is derived from an EMBL/GenBank/DDBJ whole genome shotgun (WGS) entry which is preliminary data.</text>
</comment>
<organism evidence="1 2">
    <name type="scientific">Macrosiphum euphorbiae</name>
    <name type="common">potato aphid</name>
    <dbReference type="NCBI Taxonomy" id="13131"/>
    <lineage>
        <taxon>Eukaryota</taxon>
        <taxon>Metazoa</taxon>
        <taxon>Ecdysozoa</taxon>
        <taxon>Arthropoda</taxon>
        <taxon>Hexapoda</taxon>
        <taxon>Insecta</taxon>
        <taxon>Pterygota</taxon>
        <taxon>Neoptera</taxon>
        <taxon>Paraneoptera</taxon>
        <taxon>Hemiptera</taxon>
        <taxon>Sternorrhyncha</taxon>
        <taxon>Aphidomorpha</taxon>
        <taxon>Aphidoidea</taxon>
        <taxon>Aphididae</taxon>
        <taxon>Macrosiphini</taxon>
        <taxon>Macrosiphum</taxon>
    </lineage>
</organism>
<accession>A0AAV0VZN7</accession>
<dbReference type="Proteomes" id="UP001160148">
    <property type="component" value="Unassembled WGS sequence"/>
</dbReference>
<evidence type="ECO:0000313" key="1">
    <source>
        <dbReference type="EMBL" id="CAI6349719.1"/>
    </source>
</evidence>
<proteinExistence type="predicted"/>
<reference evidence="1 2" key="1">
    <citation type="submission" date="2023-01" db="EMBL/GenBank/DDBJ databases">
        <authorList>
            <person name="Whitehead M."/>
        </authorList>
    </citation>
    <scope>NUCLEOTIDE SEQUENCE [LARGE SCALE GENOMIC DNA]</scope>
</reference>
<protein>
    <submittedName>
        <fullName evidence="1">Uncharacterized protein</fullName>
    </submittedName>
</protein>
<keyword evidence="2" id="KW-1185">Reference proteome</keyword>
<dbReference type="EMBL" id="CARXXK010000001">
    <property type="protein sequence ID" value="CAI6349719.1"/>
    <property type="molecule type" value="Genomic_DNA"/>
</dbReference>
<name>A0AAV0VZN7_9HEMI</name>
<sequence length="111" mass="12780">MKNMPDGSLILMQPHTNHERENNDMQLVDDLKNIFKRRAALDSVQLKLIYDEEHPLAANLYPWSTTESLMRLARRSSMSPLPDNLLQLAIVFENGQLPRYNCCVAEVIIDV</sequence>
<dbReference type="AlphaFoldDB" id="A0AAV0VZN7"/>